<dbReference type="Proteomes" id="UP000316747">
    <property type="component" value="Unassembled WGS sequence"/>
</dbReference>
<feature type="region of interest" description="Disordered" evidence="1">
    <location>
        <begin position="486"/>
        <end position="509"/>
    </location>
</feature>
<evidence type="ECO:0000256" key="1">
    <source>
        <dbReference type="SAM" id="MobiDB-lite"/>
    </source>
</evidence>
<keyword evidence="5" id="KW-1185">Reference proteome</keyword>
<keyword evidence="4" id="KW-0378">Hydrolase</keyword>
<dbReference type="SUPFAM" id="SSF75304">
    <property type="entry name" value="Amidase signature (AS) enzymes"/>
    <property type="match status" value="1"/>
</dbReference>
<dbReference type="NCBIfam" id="TIGR02713">
    <property type="entry name" value="allophanate_hyd"/>
    <property type="match status" value="1"/>
</dbReference>
<organism evidence="4 5">
    <name type="scientific">Humibacillus xanthopallidus</name>
    <dbReference type="NCBI Taxonomy" id="412689"/>
    <lineage>
        <taxon>Bacteria</taxon>
        <taxon>Bacillati</taxon>
        <taxon>Actinomycetota</taxon>
        <taxon>Actinomycetes</taxon>
        <taxon>Micrococcales</taxon>
        <taxon>Intrasporangiaceae</taxon>
        <taxon>Humibacillus</taxon>
    </lineage>
</organism>
<dbReference type="AlphaFoldDB" id="A0A543HVP6"/>
<dbReference type="NCBIfam" id="NF006043">
    <property type="entry name" value="PRK08186.1"/>
    <property type="match status" value="1"/>
</dbReference>
<name>A0A543HVP6_9MICO</name>
<dbReference type="InterPro" id="IPR000120">
    <property type="entry name" value="Amidase"/>
</dbReference>
<evidence type="ECO:0000313" key="5">
    <source>
        <dbReference type="Proteomes" id="UP000316747"/>
    </source>
</evidence>
<comment type="caution">
    <text evidence="4">The sequence shown here is derived from an EMBL/GenBank/DDBJ whole genome shotgun (WGS) entry which is preliminary data.</text>
</comment>
<feature type="region of interest" description="Disordered" evidence="1">
    <location>
        <begin position="37"/>
        <end position="63"/>
    </location>
</feature>
<feature type="domain" description="Amidase" evidence="2">
    <location>
        <begin position="62"/>
        <end position="433"/>
    </location>
</feature>
<reference evidence="4 5" key="1">
    <citation type="submission" date="2019-06" db="EMBL/GenBank/DDBJ databases">
        <title>Genome sequencing of plant associated microbes to promote plant fitness in Sorghum bicolor and Oryza sativa.</title>
        <authorList>
            <person name="Coleman-Derr D."/>
        </authorList>
    </citation>
    <scope>NUCLEOTIDE SEQUENCE [LARGE SCALE GENOMIC DNA]</scope>
    <source>
        <strain evidence="4 5">KV-663</strain>
    </source>
</reference>
<dbReference type="InterPro" id="IPR023631">
    <property type="entry name" value="Amidase_dom"/>
</dbReference>
<protein>
    <submittedName>
        <fullName evidence="4">Allophanate hydrolase</fullName>
    </submittedName>
</protein>
<dbReference type="Pfam" id="PF21986">
    <property type="entry name" value="AH_C"/>
    <property type="match status" value="1"/>
</dbReference>
<dbReference type="PANTHER" id="PTHR11895">
    <property type="entry name" value="TRANSAMIDASE"/>
    <property type="match status" value="1"/>
</dbReference>
<dbReference type="Gene3D" id="1.20.58.1700">
    <property type="match status" value="1"/>
</dbReference>
<gene>
    <name evidence="4" type="ORF">FBY41_2411</name>
</gene>
<dbReference type="EMBL" id="VFPM01000002">
    <property type="protein sequence ID" value="TQM62380.1"/>
    <property type="molecule type" value="Genomic_DNA"/>
</dbReference>
<proteinExistence type="predicted"/>
<evidence type="ECO:0000259" key="3">
    <source>
        <dbReference type="Pfam" id="PF21986"/>
    </source>
</evidence>
<dbReference type="InterPro" id="IPR053844">
    <property type="entry name" value="AH_C"/>
</dbReference>
<evidence type="ECO:0000259" key="2">
    <source>
        <dbReference type="Pfam" id="PF01425"/>
    </source>
</evidence>
<dbReference type="InterPro" id="IPR036928">
    <property type="entry name" value="AS_sf"/>
</dbReference>
<dbReference type="InterPro" id="IPR014085">
    <property type="entry name" value="Allophanate_hydrolase"/>
</dbReference>
<dbReference type="PANTHER" id="PTHR11895:SF169">
    <property type="entry name" value="GLUTAMYL-TRNA(GLN) AMIDOTRANSFERASE"/>
    <property type="match status" value="1"/>
</dbReference>
<sequence length="587" mass="60919">MKPVTFSPAPRTWDVSQALAGAGQLDNPAFISLVDSLVDDPGGADPGRAVGQDDSSDPVQASRAQPLRGMPFAVKDNIDVAGLPTTGACPTLTAPAERNAHVVDRLVAAGAIPIGKTNMDQFATGLVGTRSPYGACHCVDSDDHVSGGSSSGSAVAVASGVVPFALGTDTAGSGRVPAAFNGLVGYKPTRGLVSTRGVMPACPSLDCVSVFTTTVSLARAVHDVIAGFDPDDPWSRRRPSPPQAGIARVMGVVGVPDVPIDLDPRHRAAWEAALARFAGLVRLVPVDVSPMLEVATMLYDAPFVAERLAAFGHLLEPDGPHLDPTVRRIVLGAAGMEADRLFAAQHRLARLARDVAQATAGVDAVLLPTTPFHPTLSDVADDPVGTNSRLGTYTNMANLLDLSAVAIPAGRRSDGLPFGVQLVAPAFADAPLLDLAALLTGERASDVQVPVPPGRHLLAVCGAHLSGQPLNDVLTGAGARLHRRGRTAPGHRMVRIDGPLPRPGLLDDGTGPDEGIDVELWEVSDELLAQLALDVDPPLEIGLVRLWDGSRVAGFTADRTARHEPDISGAGSWRAHLADVSRGSADR</sequence>
<dbReference type="GO" id="GO:0016787">
    <property type="term" value="F:hydrolase activity"/>
    <property type="evidence" value="ECO:0007669"/>
    <property type="project" value="UniProtKB-KW"/>
</dbReference>
<dbReference type="Gene3D" id="3.90.1300.10">
    <property type="entry name" value="Amidase signature (AS) domain"/>
    <property type="match status" value="1"/>
</dbReference>
<evidence type="ECO:0000313" key="4">
    <source>
        <dbReference type="EMBL" id="TQM62380.1"/>
    </source>
</evidence>
<dbReference type="Gene3D" id="3.10.490.10">
    <property type="entry name" value="Gamma-glutamyl cyclotransferase-like"/>
    <property type="match status" value="1"/>
</dbReference>
<accession>A0A543HVP6</accession>
<feature type="domain" description="Allophanate hydrolase C-terminal" evidence="3">
    <location>
        <begin position="458"/>
        <end position="577"/>
    </location>
</feature>
<dbReference type="RefSeq" id="WP_221629267.1">
    <property type="nucleotide sequence ID" value="NZ_VFPM01000002.1"/>
</dbReference>
<dbReference type="Pfam" id="PF01425">
    <property type="entry name" value="Amidase"/>
    <property type="match status" value="1"/>
</dbReference>